<dbReference type="AlphaFoldDB" id="A0A336ND07"/>
<sequence length="125" mass="14222">MKEQNWTSEQETHKGAHSFSLQQALLSAKDYKIIFAIAVVIIIWRMVLEIPGVLHWQLTGWQYVVHAVLFKTTVAITVCVIIFIPVMLRLRTKVTGELRKNIQKLEEAISVGEHISSLSHGLCKD</sequence>
<dbReference type="RefSeq" id="WP_026500434.1">
    <property type="nucleotide sequence ID" value="NZ_UFTD01000001.1"/>
</dbReference>
<accession>A0A336ND07</accession>
<keyword evidence="1" id="KW-0472">Membrane</keyword>
<gene>
    <name evidence="2" type="ORF">NCTC12860_00647</name>
</gene>
<evidence type="ECO:0000313" key="3">
    <source>
        <dbReference type="Proteomes" id="UP000253846"/>
    </source>
</evidence>
<feature type="transmembrane region" description="Helical" evidence="1">
    <location>
        <begin position="68"/>
        <end position="90"/>
    </location>
</feature>
<reference evidence="2 3" key="1">
    <citation type="submission" date="2018-06" db="EMBL/GenBank/DDBJ databases">
        <authorList>
            <consortium name="Pathogen Informatics"/>
            <person name="Doyle S."/>
        </authorList>
    </citation>
    <scope>NUCLEOTIDE SEQUENCE [LARGE SCALE GENOMIC DNA]</scope>
    <source>
        <strain evidence="2 3">NCTC12860</strain>
    </source>
</reference>
<dbReference type="Proteomes" id="UP000253846">
    <property type="component" value="Unassembled WGS sequence"/>
</dbReference>
<dbReference type="EMBL" id="UFTD01000001">
    <property type="protein sequence ID" value="SSZ39433.1"/>
    <property type="molecule type" value="Genomic_DNA"/>
</dbReference>
<proteinExistence type="predicted"/>
<keyword evidence="1" id="KW-0812">Transmembrane</keyword>
<feature type="transmembrane region" description="Helical" evidence="1">
    <location>
        <begin position="31"/>
        <end position="48"/>
    </location>
</feature>
<evidence type="ECO:0000256" key="1">
    <source>
        <dbReference type="SAM" id="Phobius"/>
    </source>
</evidence>
<keyword evidence="1" id="KW-1133">Transmembrane helix</keyword>
<protein>
    <submittedName>
        <fullName evidence="2">Uncharacterized protein</fullName>
    </submittedName>
</protein>
<name>A0A336ND07_BARGR</name>
<evidence type="ECO:0000313" key="2">
    <source>
        <dbReference type="EMBL" id="SSZ39433.1"/>
    </source>
</evidence>
<organism evidence="2 3">
    <name type="scientific">Bartonella grahamii</name>
    <dbReference type="NCBI Taxonomy" id="33045"/>
    <lineage>
        <taxon>Bacteria</taxon>
        <taxon>Pseudomonadati</taxon>
        <taxon>Pseudomonadota</taxon>
        <taxon>Alphaproteobacteria</taxon>
        <taxon>Hyphomicrobiales</taxon>
        <taxon>Bartonellaceae</taxon>
        <taxon>Bartonella</taxon>
    </lineage>
</organism>